<sequence length="942" mass="102271">MPSPPMLYGTAWKGHRTAALVEQAIRAGFRGIDTACQPKHYHQPGVGDALVAVTQDGTVSRKDLWIQTKYTPIGGQDLSKPLPYDANAPLAVQARLPPFSLLPSPPGMLRLHCMQVQQSLATSLRDLKTDYLDALVLHSPLQTKREHAEVWTAFERAVDDGKVRCSFCLSDSTSRARRLNGWNVRHLGISNIYDATYLAWIFETARIKPSIVQNRFYADVDYAADMLPLCAQHGADLQTFWTLTGNPQLLAHPSLAALARAYESPSLSPAFALYKFLMRSASLAPGERGRVVPLNGTTDEDRMRLAVEVVRKVEERKDLEICEMDEAGPSGGRRAPSAPPQPAAAPPARRIRHGALGPATNVLTPAQYAQRVEQALDKAQKKVQEIKGMWERMGAEESSKVKERCSVSDLLDEASKLYDDPWTRPDLQQWVESRWIPSGPNRKKGEHEVDDDGAEDGAEQDIGSPVPLDKVVGAKLPDQPDLQTVLDEAVGTGLNLYNLTGNGPQRPTTRDAPPPSPADPLAHLVYTITFHSLPGPKTGHTQARSARQVLKCLGSTTLQQLRDELTIASETVPAEDALARSGEDSTAGDSAGEDEEAEDDTAPRRVAMTGTFGGGQGEEETEHVRWLDEPMRSGAAFMAEGQVYGANEEGVLDYADWIIESVDELKWSDSAVETVKNDAGPGADAAPEDILVDPALLAAGAADTAKGHDDGVSPAASAAAPQRPTRNVKPALQKGVSIQDAKLGAIPLRIGQPYLFVQQGNAEHVWTVDEVRSVLSTHSPARSLAHTNGLCRSYLHPSDPDPFPPQGINPRSNAYKHFRCPYPITTFLSRTASQPKCRLCDRDPGVLHVLEDELAGETPAVLCRACFEALHPVPKEVRRKRAAAEEARAAEEAKKAKGKGKAKAKGKAVEEQDNVQQEAEPLPDDEREGLEGVQVVPLLAVS</sequence>
<evidence type="ECO:0000256" key="2">
    <source>
        <dbReference type="ARBA" id="ARBA00010410"/>
    </source>
</evidence>
<dbReference type="InterPro" id="IPR023210">
    <property type="entry name" value="NADP_OxRdtase_dom"/>
</dbReference>
<dbReference type="Proteomes" id="UP001342314">
    <property type="component" value="Unassembled WGS sequence"/>
</dbReference>
<dbReference type="AlphaFoldDB" id="A0AAV5GQ21"/>
<dbReference type="PANTHER" id="PTHR13421:SF16">
    <property type="entry name" value="SNRNA-ACTIVATING PROTEIN COMPLEX SUBUNIT 3"/>
    <property type="match status" value="1"/>
</dbReference>
<proteinExistence type="inferred from homology"/>
<keyword evidence="3" id="KW-0805">Transcription regulation</keyword>
<organism evidence="9 10">
    <name type="scientific">Rhodotorula paludigena</name>
    <dbReference type="NCBI Taxonomy" id="86838"/>
    <lineage>
        <taxon>Eukaryota</taxon>
        <taxon>Fungi</taxon>
        <taxon>Dikarya</taxon>
        <taxon>Basidiomycota</taxon>
        <taxon>Pucciniomycotina</taxon>
        <taxon>Microbotryomycetes</taxon>
        <taxon>Sporidiobolales</taxon>
        <taxon>Sporidiobolaceae</taxon>
        <taxon>Rhodotorula</taxon>
    </lineage>
</organism>
<dbReference type="Pfam" id="PF00248">
    <property type="entry name" value="Aldo_ket_red"/>
    <property type="match status" value="1"/>
</dbReference>
<feature type="region of interest" description="Disordered" evidence="7">
    <location>
        <begin position="321"/>
        <end position="348"/>
    </location>
</feature>
<feature type="region of interest" description="Disordered" evidence="7">
    <location>
        <begin position="888"/>
        <end position="933"/>
    </location>
</feature>
<dbReference type="GO" id="GO:0019185">
    <property type="term" value="C:snRNA-activating protein complex"/>
    <property type="evidence" value="ECO:0007669"/>
    <property type="project" value="TreeGrafter"/>
</dbReference>
<dbReference type="GO" id="GO:0001046">
    <property type="term" value="F:core promoter sequence-specific DNA binding"/>
    <property type="evidence" value="ECO:0007669"/>
    <property type="project" value="TreeGrafter"/>
</dbReference>
<dbReference type="InterPro" id="IPR022042">
    <property type="entry name" value="snRNA-activating_su3"/>
</dbReference>
<dbReference type="Gene3D" id="3.20.20.100">
    <property type="entry name" value="NADP-dependent oxidoreductase domain"/>
    <property type="match status" value="1"/>
</dbReference>
<feature type="domain" description="NADP-dependent oxidoreductase" evidence="8">
    <location>
        <begin position="17"/>
        <end position="165"/>
    </location>
</feature>
<keyword evidence="4" id="KW-0238">DNA-binding</keyword>
<evidence type="ECO:0000313" key="9">
    <source>
        <dbReference type="EMBL" id="GJN91354.1"/>
    </source>
</evidence>
<evidence type="ECO:0000256" key="3">
    <source>
        <dbReference type="ARBA" id="ARBA00023015"/>
    </source>
</evidence>
<evidence type="ECO:0000256" key="4">
    <source>
        <dbReference type="ARBA" id="ARBA00023125"/>
    </source>
</evidence>
<evidence type="ECO:0000313" key="10">
    <source>
        <dbReference type="Proteomes" id="UP001342314"/>
    </source>
</evidence>
<feature type="region of interest" description="Disordered" evidence="7">
    <location>
        <begin position="499"/>
        <end position="518"/>
    </location>
</feature>
<keyword evidence="6" id="KW-0539">Nucleus</keyword>
<dbReference type="GO" id="GO:0042795">
    <property type="term" value="P:snRNA transcription by RNA polymerase II"/>
    <property type="evidence" value="ECO:0007669"/>
    <property type="project" value="TreeGrafter"/>
</dbReference>
<dbReference type="GO" id="GO:0042796">
    <property type="term" value="P:snRNA transcription by RNA polymerase III"/>
    <property type="evidence" value="ECO:0007669"/>
    <property type="project" value="TreeGrafter"/>
</dbReference>
<name>A0AAV5GQ21_9BASI</name>
<dbReference type="PANTHER" id="PTHR13421">
    <property type="entry name" value="SNRNA-ACTIVATING PROTEIN COMPLEX SUBUNIT 3"/>
    <property type="match status" value="1"/>
</dbReference>
<accession>A0AAV5GQ21</accession>
<feature type="compositionally biased region" description="Acidic residues" evidence="7">
    <location>
        <begin position="591"/>
        <end position="600"/>
    </location>
</feature>
<feature type="compositionally biased region" description="Basic residues" evidence="7">
    <location>
        <begin position="896"/>
        <end position="906"/>
    </location>
</feature>
<feature type="region of interest" description="Disordered" evidence="7">
    <location>
        <begin position="570"/>
        <end position="621"/>
    </location>
</feature>
<evidence type="ECO:0000259" key="8">
    <source>
        <dbReference type="Pfam" id="PF00248"/>
    </source>
</evidence>
<evidence type="ECO:0000256" key="7">
    <source>
        <dbReference type="SAM" id="MobiDB-lite"/>
    </source>
</evidence>
<dbReference type="GO" id="GO:0005634">
    <property type="term" value="C:nucleus"/>
    <property type="evidence" value="ECO:0007669"/>
    <property type="project" value="UniProtKB-SubCell"/>
</dbReference>
<gene>
    <name evidence="9" type="ORF">Rhopal_004375-T1</name>
</gene>
<dbReference type="GO" id="GO:0001006">
    <property type="term" value="F:RNA polymerase III type 3 promoter sequence-specific DNA binding"/>
    <property type="evidence" value="ECO:0007669"/>
    <property type="project" value="TreeGrafter"/>
</dbReference>
<comment type="subcellular location">
    <subcellularLocation>
        <location evidence="1">Nucleus</location>
    </subcellularLocation>
</comment>
<reference evidence="9 10" key="1">
    <citation type="submission" date="2021-12" db="EMBL/GenBank/DDBJ databases">
        <title>High titer production of polyol ester of fatty acids by Rhodotorula paludigena BS15 towards product separation-free biomass refinery.</title>
        <authorList>
            <person name="Mano J."/>
            <person name="Ono H."/>
            <person name="Tanaka T."/>
            <person name="Naito K."/>
            <person name="Sushida H."/>
            <person name="Ike M."/>
            <person name="Tokuyasu K."/>
            <person name="Kitaoka M."/>
        </authorList>
    </citation>
    <scope>NUCLEOTIDE SEQUENCE [LARGE SCALE GENOMIC DNA]</scope>
    <source>
        <strain evidence="9 10">BS15</strain>
    </source>
</reference>
<keyword evidence="5" id="KW-0804">Transcription</keyword>
<feature type="compositionally biased region" description="Acidic residues" evidence="7">
    <location>
        <begin position="448"/>
        <end position="459"/>
    </location>
</feature>
<comment type="caution">
    <text evidence="9">The sequence shown here is derived from an EMBL/GenBank/DDBJ whole genome shotgun (WGS) entry which is preliminary data.</text>
</comment>
<dbReference type="GO" id="GO:0000978">
    <property type="term" value="F:RNA polymerase II cis-regulatory region sequence-specific DNA binding"/>
    <property type="evidence" value="ECO:0007669"/>
    <property type="project" value="TreeGrafter"/>
</dbReference>
<feature type="region of interest" description="Disordered" evidence="7">
    <location>
        <begin position="703"/>
        <end position="728"/>
    </location>
</feature>
<evidence type="ECO:0000256" key="1">
    <source>
        <dbReference type="ARBA" id="ARBA00004123"/>
    </source>
</evidence>
<protein>
    <recommendedName>
        <fullName evidence="8">NADP-dependent oxidoreductase domain-containing protein</fullName>
    </recommendedName>
</protein>
<dbReference type="GO" id="GO:0003681">
    <property type="term" value="F:bent DNA binding"/>
    <property type="evidence" value="ECO:0007669"/>
    <property type="project" value="TreeGrafter"/>
</dbReference>
<dbReference type="Pfam" id="PF12251">
    <property type="entry name" value="SNAPC3"/>
    <property type="match status" value="1"/>
</dbReference>
<keyword evidence="10" id="KW-1185">Reference proteome</keyword>
<evidence type="ECO:0000256" key="5">
    <source>
        <dbReference type="ARBA" id="ARBA00023163"/>
    </source>
</evidence>
<evidence type="ECO:0000256" key="6">
    <source>
        <dbReference type="ARBA" id="ARBA00023242"/>
    </source>
</evidence>
<dbReference type="InterPro" id="IPR036812">
    <property type="entry name" value="NAD(P)_OxRdtase_dom_sf"/>
</dbReference>
<dbReference type="SUPFAM" id="SSF51430">
    <property type="entry name" value="NAD(P)-linked oxidoreductase"/>
    <property type="match status" value="1"/>
</dbReference>
<comment type="similarity">
    <text evidence="2">Belongs to the SNAPC3/SRD2 family.</text>
</comment>
<dbReference type="EMBL" id="BQKY01000008">
    <property type="protein sequence ID" value="GJN91354.1"/>
    <property type="molecule type" value="Genomic_DNA"/>
</dbReference>
<feature type="region of interest" description="Disordered" evidence="7">
    <location>
        <begin position="431"/>
        <end position="468"/>
    </location>
</feature>